<dbReference type="Proteomes" id="UP000636800">
    <property type="component" value="Chromosome 13"/>
</dbReference>
<comment type="caution">
    <text evidence="1">The sequence shown here is derived from an EMBL/GenBank/DDBJ whole genome shotgun (WGS) entry which is preliminary data.</text>
</comment>
<dbReference type="OrthoDB" id="67155at2759"/>
<dbReference type="AlphaFoldDB" id="A0A835UD29"/>
<reference evidence="1 2" key="1">
    <citation type="journal article" date="2020" name="Nat. Food">
        <title>A phased Vanilla planifolia genome enables genetic improvement of flavour and production.</title>
        <authorList>
            <person name="Hasing T."/>
            <person name="Tang H."/>
            <person name="Brym M."/>
            <person name="Khazi F."/>
            <person name="Huang T."/>
            <person name="Chambers A.H."/>
        </authorList>
    </citation>
    <scope>NUCLEOTIDE SEQUENCE [LARGE SCALE GENOMIC DNA]</scope>
    <source>
        <tissue evidence="1">Leaf</tissue>
    </source>
</reference>
<evidence type="ECO:0000313" key="1">
    <source>
        <dbReference type="EMBL" id="KAG0454931.1"/>
    </source>
</evidence>
<organism evidence="1 2">
    <name type="scientific">Vanilla planifolia</name>
    <name type="common">Vanilla</name>
    <dbReference type="NCBI Taxonomy" id="51239"/>
    <lineage>
        <taxon>Eukaryota</taxon>
        <taxon>Viridiplantae</taxon>
        <taxon>Streptophyta</taxon>
        <taxon>Embryophyta</taxon>
        <taxon>Tracheophyta</taxon>
        <taxon>Spermatophyta</taxon>
        <taxon>Magnoliopsida</taxon>
        <taxon>Liliopsida</taxon>
        <taxon>Asparagales</taxon>
        <taxon>Orchidaceae</taxon>
        <taxon>Vanilloideae</taxon>
        <taxon>Vanilleae</taxon>
        <taxon>Vanilla</taxon>
    </lineage>
</organism>
<gene>
    <name evidence="1" type="ORF">HPP92_024223</name>
</gene>
<evidence type="ECO:0000313" key="2">
    <source>
        <dbReference type="Proteomes" id="UP000636800"/>
    </source>
</evidence>
<sequence>MRKLLKSEGRRATLHMFGGRWASVRGLGVIVVWGNAEPALVVDIARVRNDLREAFHDPVALQNRLDEERIGVAHYPQIASMKLTVGMSGRKWGLDLEARKKDETNPRTLEVRIAETTW</sequence>
<proteinExistence type="predicted"/>
<dbReference type="EMBL" id="JADCNL010000013">
    <property type="protein sequence ID" value="KAG0454931.1"/>
    <property type="molecule type" value="Genomic_DNA"/>
</dbReference>
<name>A0A835UD29_VANPL</name>
<protein>
    <submittedName>
        <fullName evidence="1">Uncharacterized protein</fullName>
    </submittedName>
</protein>
<keyword evidence="2" id="KW-1185">Reference proteome</keyword>
<accession>A0A835UD29</accession>